<feature type="region of interest" description="Disordered" evidence="1">
    <location>
        <begin position="229"/>
        <end position="265"/>
    </location>
</feature>
<organism evidence="3 4">
    <name type="scientific">Celeribacter marinus</name>
    <dbReference type="NCBI Taxonomy" id="1397108"/>
    <lineage>
        <taxon>Bacteria</taxon>
        <taxon>Pseudomonadati</taxon>
        <taxon>Pseudomonadota</taxon>
        <taxon>Alphaproteobacteria</taxon>
        <taxon>Rhodobacterales</taxon>
        <taxon>Roseobacteraceae</taxon>
        <taxon>Celeribacter</taxon>
    </lineage>
</organism>
<evidence type="ECO:0000313" key="4">
    <source>
        <dbReference type="Proteomes" id="UP000064920"/>
    </source>
</evidence>
<dbReference type="STRING" id="1397108.IMCC12053_123"/>
<accession>A0A0P0A838</accession>
<dbReference type="KEGG" id="cmar:IMCC12053_123"/>
<keyword evidence="4" id="KW-1185">Reference proteome</keyword>
<reference evidence="3 4" key="1">
    <citation type="submission" date="2015-05" db="EMBL/GenBank/DDBJ databases">
        <authorList>
            <person name="Wang D.B."/>
            <person name="Wang M."/>
        </authorList>
    </citation>
    <scope>NUCLEOTIDE SEQUENCE [LARGE SCALE GENOMIC DNA]</scope>
    <source>
        <strain evidence="3 4">IMCC 12053</strain>
    </source>
</reference>
<keyword evidence="2" id="KW-0812">Transmembrane</keyword>
<dbReference type="EMBL" id="CP012023">
    <property type="protein sequence ID" value="ALI54073.1"/>
    <property type="molecule type" value="Genomic_DNA"/>
</dbReference>
<keyword evidence="2" id="KW-1133">Transmembrane helix</keyword>
<proteinExistence type="predicted"/>
<evidence type="ECO:0000256" key="2">
    <source>
        <dbReference type="SAM" id="Phobius"/>
    </source>
</evidence>
<dbReference type="Proteomes" id="UP000064920">
    <property type="component" value="Chromosome"/>
</dbReference>
<dbReference type="PATRIC" id="fig|1397108.4.peg.129"/>
<name>A0A0P0A838_9RHOB</name>
<evidence type="ECO:0000313" key="3">
    <source>
        <dbReference type="EMBL" id="ALI54073.1"/>
    </source>
</evidence>
<gene>
    <name evidence="3" type="ORF">IMCC12053_123</name>
</gene>
<protein>
    <submittedName>
        <fullName evidence="3">Uncharacterized protein</fullName>
    </submittedName>
</protein>
<dbReference type="AlphaFoldDB" id="A0A0P0A838"/>
<evidence type="ECO:0000256" key="1">
    <source>
        <dbReference type="SAM" id="MobiDB-lite"/>
    </source>
</evidence>
<feature type="transmembrane region" description="Helical" evidence="2">
    <location>
        <begin position="52"/>
        <end position="73"/>
    </location>
</feature>
<keyword evidence="2" id="KW-0472">Membrane</keyword>
<dbReference type="RefSeq" id="WP_062214747.1">
    <property type="nucleotide sequence ID" value="NZ_CP012023.1"/>
</dbReference>
<sequence length="265" mass="28003">MTTQTKAVEEGIKIALDAADAATNVTDEFARIKQDYSAVEGEVKKLYKNATIVFASSAAASLIAVLAASMMYYRTMETMETSNNTSLEALVIFAENVDKLALATTLLDEALTKQSEMSETAEATNIAVSRIEESQAEAQAITAEGLAELSETTTAVVSQFSTAMLEKFDTDLAQQTDTISQALASLEAAQSALSASLAAQDNPSGADAAPNKELTAKLETVLMLQREISAKITAANSPPPKSRKRPTPAATAKPKRTSDAPITFP</sequence>